<sequence>MRKYKYQNGAAFIVVMFVLLLVTIIGAVAIKQSLTGLNIATNSQIQVLLQQNSDAAFFAIERDNKDNTILQRNLSSLGMLGLVKSDQFLNKEVVFCYRPKTASTMFSLSRTSIIFWEEKEVDGKKEIVIKNRELGSEGFCKHSSNFFTSKRDAVITQIAVKKASLNTDVPFKFYPIGVDTTTVQLDQVQPVRIIITSVLPGAATQAWDVDKVNACFENNMNEKIPGYSDNNTVTKCFSDLGIPYSQQVMDYAVVSYAKQGG</sequence>
<keyword evidence="1" id="KW-0472">Membrane</keyword>
<organism evidence="2 3">
    <name type="scientific">Acinetobacter variabilis</name>
    <dbReference type="NCBI Taxonomy" id="70346"/>
    <lineage>
        <taxon>Bacteria</taxon>
        <taxon>Pseudomonadati</taxon>
        <taxon>Pseudomonadota</taxon>
        <taxon>Gammaproteobacteria</taxon>
        <taxon>Moraxellales</taxon>
        <taxon>Moraxellaceae</taxon>
        <taxon>Acinetobacter</taxon>
    </lineage>
</organism>
<dbReference type="RefSeq" id="WP_004787078.1">
    <property type="nucleotide sequence ID" value="NZ_JAHPPI010000016.1"/>
</dbReference>
<comment type="caution">
    <text evidence="2">The sequence shown here is derived from an EMBL/GenBank/DDBJ whole genome shotgun (WGS) entry which is preliminary data.</text>
</comment>
<dbReference type="EMBL" id="APPE01000087">
    <property type="protein sequence ID" value="ENU97418.1"/>
    <property type="molecule type" value="Genomic_DNA"/>
</dbReference>
<evidence type="ECO:0000313" key="3">
    <source>
        <dbReference type="Proteomes" id="UP000013070"/>
    </source>
</evidence>
<keyword evidence="3" id="KW-1185">Reference proteome</keyword>
<protein>
    <recommendedName>
        <fullName evidence="4">Type 4 fimbrial biogenesis protein PilX N-terminal domain-containing protein</fullName>
    </recommendedName>
</protein>
<evidence type="ECO:0000256" key="1">
    <source>
        <dbReference type="SAM" id="Phobius"/>
    </source>
</evidence>
<proteinExistence type="predicted"/>
<dbReference type="AlphaFoldDB" id="N8WKI9"/>
<gene>
    <name evidence="2" type="ORF">F969_03641</name>
</gene>
<dbReference type="eggNOG" id="ENOG502ZNJR">
    <property type="taxonomic scope" value="Bacteria"/>
</dbReference>
<reference evidence="2 3" key="1">
    <citation type="submission" date="2013-02" db="EMBL/GenBank/DDBJ databases">
        <title>The Genome Sequence of Acinetobacter sp. NIPH 899.</title>
        <authorList>
            <consortium name="The Broad Institute Genome Sequencing Platform"/>
            <consortium name="The Broad Institute Genome Sequencing Center for Infectious Disease"/>
            <person name="Cerqueira G."/>
            <person name="Feldgarden M."/>
            <person name="Courvalin P."/>
            <person name="Perichon B."/>
            <person name="Grillot-Courvalin C."/>
            <person name="Clermont D."/>
            <person name="Rocha E."/>
            <person name="Yoon E.-J."/>
            <person name="Nemec A."/>
            <person name="Walker B."/>
            <person name="Young S.K."/>
            <person name="Zeng Q."/>
            <person name="Gargeya S."/>
            <person name="Fitzgerald M."/>
            <person name="Haas B."/>
            <person name="Abouelleil A."/>
            <person name="Alvarado L."/>
            <person name="Arachchi H.M."/>
            <person name="Berlin A.M."/>
            <person name="Chapman S.B."/>
            <person name="Dewar J."/>
            <person name="Goldberg J."/>
            <person name="Griggs A."/>
            <person name="Gujja S."/>
            <person name="Hansen M."/>
            <person name="Howarth C."/>
            <person name="Imamovic A."/>
            <person name="Larimer J."/>
            <person name="McCowan C."/>
            <person name="Murphy C."/>
            <person name="Neiman D."/>
            <person name="Pearson M."/>
            <person name="Priest M."/>
            <person name="Roberts A."/>
            <person name="Saif S."/>
            <person name="Shea T."/>
            <person name="Sisk P."/>
            <person name="Sykes S."/>
            <person name="Wortman J."/>
            <person name="Nusbaum C."/>
            <person name="Birren B."/>
        </authorList>
    </citation>
    <scope>NUCLEOTIDE SEQUENCE [LARGE SCALE GENOMIC DNA]</scope>
    <source>
        <strain evidence="2 3">NIPH 899</strain>
    </source>
</reference>
<keyword evidence="1" id="KW-1133">Transmembrane helix</keyword>
<dbReference type="PATRIC" id="fig|1217710.3.peg.3502"/>
<keyword evidence="1" id="KW-0812">Transmembrane</keyword>
<evidence type="ECO:0008006" key="4">
    <source>
        <dbReference type="Google" id="ProtNLM"/>
    </source>
</evidence>
<dbReference type="HOGENOM" id="CLU_089204_0_0_6"/>
<dbReference type="Proteomes" id="UP000013070">
    <property type="component" value="Unassembled WGS sequence"/>
</dbReference>
<accession>N8WKI9</accession>
<feature type="transmembrane region" description="Helical" evidence="1">
    <location>
        <begin position="12"/>
        <end position="30"/>
    </location>
</feature>
<name>N8WKI9_9GAMM</name>
<evidence type="ECO:0000313" key="2">
    <source>
        <dbReference type="EMBL" id="ENU97418.1"/>
    </source>
</evidence>